<dbReference type="Gene3D" id="1.25.40.390">
    <property type="match status" value="1"/>
</dbReference>
<dbReference type="InterPro" id="IPR011990">
    <property type="entry name" value="TPR-like_helical_dom_sf"/>
</dbReference>
<protein>
    <submittedName>
        <fullName evidence="9">RagB/SusD family nutrient uptake outer membrane protein</fullName>
    </submittedName>
</protein>
<evidence type="ECO:0000256" key="2">
    <source>
        <dbReference type="ARBA" id="ARBA00006275"/>
    </source>
</evidence>
<organism evidence="9 10">
    <name type="scientific">Draconibacterium halophilum</name>
    <dbReference type="NCBI Taxonomy" id="2706887"/>
    <lineage>
        <taxon>Bacteria</taxon>
        <taxon>Pseudomonadati</taxon>
        <taxon>Bacteroidota</taxon>
        <taxon>Bacteroidia</taxon>
        <taxon>Marinilabiliales</taxon>
        <taxon>Prolixibacteraceae</taxon>
        <taxon>Draconibacterium</taxon>
    </lineage>
</organism>
<keyword evidence="5" id="KW-0998">Cell outer membrane</keyword>
<dbReference type="SUPFAM" id="SSF48452">
    <property type="entry name" value="TPR-like"/>
    <property type="match status" value="1"/>
</dbReference>
<evidence type="ECO:0000259" key="8">
    <source>
        <dbReference type="Pfam" id="PF14322"/>
    </source>
</evidence>
<comment type="similarity">
    <text evidence="2">Belongs to the SusD family.</text>
</comment>
<feature type="domain" description="RagB/SusD" evidence="7">
    <location>
        <begin position="358"/>
        <end position="558"/>
    </location>
</feature>
<feature type="signal peptide" evidence="6">
    <location>
        <begin position="1"/>
        <end position="20"/>
    </location>
</feature>
<dbReference type="KEGG" id="drc:G0Q07_16125"/>
<name>A0A6C0RG88_9BACT</name>
<evidence type="ECO:0000256" key="1">
    <source>
        <dbReference type="ARBA" id="ARBA00004442"/>
    </source>
</evidence>
<dbReference type="AlphaFoldDB" id="A0A6C0RG88"/>
<dbReference type="EMBL" id="CP048409">
    <property type="protein sequence ID" value="QIA09149.1"/>
    <property type="molecule type" value="Genomic_DNA"/>
</dbReference>
<evidence type="ECO:0000256" key="6">
    <source>
        <dbReference type="SAM" id="SignalP"/>
    </source>
</evidence>
<feature type="chain" id="PRO_5025491636" evidence="6">
    <location>
        <begin position="21"/>
        <end position="560"/>
    </location>
</feature>
<dbReference type="InterPro" id="IPR033985">
    <property type="entry name" value="SusD-like_N"/>
</dbReference>
<evidence type="ECO:0000256" key="3">
    <source>
        <dbReference type="ARBA" id="ARBA00022729"/>
    </source>
</evidence>
<dbReference type="GO" id="GO:0009279">
    <property type="term" value="C:cell outer membrane"/>
    <property type="evidence" value="ECO:0007669"/>
    <property type="project" value="UniProtKB-SubCell"/>
</dbReference>
<dbReference type="InterPro" id="IPR012944">
    <property type="entry name" value="SusD_RagB_dom"/>
</dbReference>
<dbReference type="PROSITE" id="PS51257">
    <property type="entry name" value="PROKAR_LIPOPROTEIN"/>
    <property type="match status" value="1"/>
</dbReference>
<evidence type="ECO:0000313" key="9">
    <source>
        <dbReference type="EMBL" id="QIA09149.1"/>
    </source>
</evidence>
<reference evidence="9 10" key="1">
    <citation type="submission" date="2020-02" db="EMBL/GenBank/DDBJ databases">
        <title>Genome sequencing for Draconibacterium sp. strain M1.</title>
        <authorList>
            <person name="Park S.-J."/>
        </authorList>
    </citation>
    <scope>NUCLEOTIDE SEQUENCE [LARGE SCALE GENOMIC DNA]</scope>
    <source>
        <strain evidence="9 10">M1</strain>
    </source>
</reference>
<evidence type="ECO:0000256" key="5">
    <source>
        <dbReference type="ARBA" id="ARBA00023237"/>
    </source>
</evidence>
<evidence type="ECO:0000313" key="10">
    <source>
        <dbReference type="Proteomes" id="UP000474630"/>
    </source>
</evidence>
<sequence length="560" mass="63211">MKKVFIYIIALLFFSGCSDILDTEPKTTKVVENFYQTTEDAEQALAAAYSSLYGTFDAYWMGGAFFASELRCDDRLAGSAIGDVEITKQANFETQGSDTWRPIWSGNYKGIYRCNILLENLDYINWENDEQRDKYEGETKFLRAYFYFELAKFFENIPLLLETSPVNPPQAAPEETYAQIASDLKQAIELLPAIPFSSSNTDNIGHVTRWAAEALMARVFLFYTGLYNQETLPLPDNGNITKNEVIVWIDECANSSVSGHALIPDFRNLWPYAYGSGKGYKYATDNNLQWIGVDGENNETIFAIKYSTLANWWQYGGGVSETWSNGAMTMSGWRLKSPYTSLPFGQGFGYGPVNPNLYDEWEETDIRKKGSILRIDDPAEGIIGYSTEATDQQKDETGFWSKKYMPVNVSANNGAVLHMTESIYGEHKGQYLENVQDMVIIRYADVLLMGAELGSSHAQEYLDAIRHRAGLPSIPVTLENIKMERRHELAFEGLRLFDLMRWGDLESAVAQVKDIPVKNNGVPATVSKTYRSETRGFLQIPWSQISLSNGVLNQNSGWEK</sequence>
<evidence type="ECO:0000256" key="4">
    <source>
        <dbReference type="ARBA" id="ARBA00023136"/>
    </source>
</evidence>
<dbReference type="RefSeq" id="WP_163348114.1">
    <property type="nucleotide sequence ID" value="NZ_CP048409.1"/>
</dbReference>
<evidence type="ECO:0000259" key="7">
    <source>
        <dbReference type="Pfam" id="PF07980"/>
    </source>
</evidence>
<dbReference type="Proteomes" id="UP000474630">
    <property type="component" value="Chromosome"/>
</dbReference>
<keyword evidence="3 6" id="KW-0732">Signal</keyword>
<keyword evidence="10" id="KW-1185">Reference proteome</keyword>
<feature type="domain" description="SusD-like N-terminal" evidence="8">
    <location>
        <begin position="90"/>
        <end position="221"/>
    </location>
</feature>
<dbReference type="Pfam" id="PF07980">
    <property type="entry name" value="SusD_RagB"/>
    <property type="match status" value="1"/>
</dbReference>
<keyword evidence="4" id="KW-0472">Membrane</keyword>
<comment type="subcellular location">
    <subcellularLocation>
        <location evidence="1">Cell outer membrane</location>
    </subcellularLocation>
</comment>
<accession>A0A6C0RG88</accession>
<gene>
    <name evidence="9" type="ORF">G0Q07_16125</name>
</gene>
<proteinExistence type="inferred from homology"/>
<dbReference type="Pfam" id="PF14322">
    <property type="entry name" value="SusD-like_3"/>
    <property type="match status" value="1"/>
</dbReference>